<dbReference type="EMBL" id="PGEZ01000002">
    <property type="protein sequence ID" value="PJJ53413.1"/>
    <property type="molecule type" value="Genomic_DNA"/>
</dbReference>
<dbReference type="PANTHER" id="PTHR46825">
    <property type="entry name" value="D-ALANYL-D-ALANINE-CARBOXYPEPTIDASE/ENDOPEPTIDASE AMPH"/>
    <property type="match status" value="1"/>
</dbReference>
<feature type="domain" description="DUF7586" evidence="2">
    <location>
        <begin position="351"/>
        <end position="432"/>
    </location>
</feature>
<evidence type="ECO:0000259" key="2">
    <source>
        <dbReference type="Pfam" id="PF24491"/>
    </source>
</evidence>
<dbReference type="InterPro" id="IPR012338">
    <property type="entry name" value="Beta-lactam/transpept-like"/>
</dbReference>
<evidence type="ECO:0000313" key="3">
    <source>
        <dbReference type="EMBL" id="PJJ53413.1"/>
    </source>
</evidence>
<name>A0A0B2B8D7_9ACTN</name>
<dbReference type="SUPFAM" id="SSF56601">
    <property type="entry name" value="beta-lactamase/transpeptidase-like"/>
    <property type="match status" value="1"/>
</dbReference>
<organism evidence="3 4">
    <name type="scientific">Mumia flava</name>
    <dbReference type="NCBI Taxonomy" id="1348852"/>
    <lineage>
        <taxon>Bacteria</taxon>
        <taxon>Bacillati</taxon>
        <taxon>Actinomycetota</taxon>
        <taxon>Actinomycetes</taxon>
        <taxon>Propionibacteriales</taxon>
        <taxon>Nocardioidaceae</taxon>
        <taxon>Mumia</taxon>
    </lineage>
</organism>
<evidence type="ECO:0000259" key="1">
    <source>
        <dbReference type="Pfam" id="PF00144"/>
    </source>
</evidence>
<evidence type="ECO:0000313" key="4">
    <source>
        <dbReference type="Proteomes" id="UP000230842"/>
    </source>
</evidence>
<dbReference type="AlphaFoldDB" id="A0A0B2B8D7"/>
<dbReference type="PANTHER" id="PTHR46825:SF7">
    <property type="entry name" value="D-ALANYL-D-ALANINE CARBOXYPEPTIDASE"/>
    <property type="match status" value="1"/>
</dbReference>
<dbReference type="InterPro" id="IPR056008">
    <property type="entry name" value="DUF7586"/>
</dbReference>
<sequence>MSPALPSTAVHLDAALAAEQVRSRMPSLVAAVVRRGEVVWSGARGRTVRAGEDERPSADTQYRIGSITKSLVAALVLLAREDGLVDLAEPVGRYVPDVPFGDATVRSLLAHAGGLPAEPAGSWWERSPGVSYEALAAAHADAQRVLPTGERFHYSNLAYGILGRLVETVRGRGWYADLTERILEPLGMTRTSYDAEGDAAQGYAVEALTGAVVPEPHQDTGAMAPAGQLWSTTGDLARWLTEIADPRVLSPASVTAMVTPQSAGPDDALAATYGLGLQQVADGDRVLVGHGGSMPGFLAGAWVDRASGVGVALLANGAYGLDGRGLVSTLVGTLLAHEPTVADEWLPTAEVPAAVREILGTWHWGHQPFVLSYADGAIRLSADGGRSFTFVPDAPDAWVGTSGYHDGETLRVERRRDGSVSHLDVGTFCYTRVPYDPSAPIPGED</sequence>
<dbReference type="Pfam" id="PF00144">
    <property type="entry name" value="Beta-lactamase"/>
    <property type="match status" value="1"/>
</dbReference>
<dbReference type="InterPro" id="IPR001466">
    <property type="entry name" value="Beta-lactam-related"/>
</dbReference>
<dbReference type="Gene3D" id="3.40.710.10">
    <property type="entry name" value="DD-peptidase/beta-lactamase superfamily"/>
    <property type="match status" value="1"/>
</dbReference>
<gene>
    <name evidence="3" type="ORF">CLV56_2902</name>
</gene>
<dbReference type="RefSeq" id="WP_039361819.1">
    <property type="nucleotide sequence ID" value="NZ_PGEZ01000002.1"/>
</dbReference>
<protein>
    <submittedName>
        <fullName evidence="3">CubicO group peptidase (Beta-lactamase class C family)</fullName>
    </submittedName>
</protein>
<dbReference type="Pfam" id="PF24491">
    <property type="entry name" value="DUF7586"/>
    <property type="match status" value="1"/>
</dbReference>
<dbReference type="Proteomes" id="UP000230842">
    <property type="component" value="Unassembled WGS sequence"/>
</dbReference>
<keyword evidence="4" id="KW-1185">Reference proteome</keyword>
<feature type="domain" description="Beta-lactamase-related" evidence="1">
    <location>
        <begin position="15"/>
        <end position="322"/>
    </location>
</feature>
<reference evidence="3 4" key="1">
    <citation type="submission" date="2017-11" db="EMBL/GenBank/DDBJ databases">
        <title>Genomic Encyclopedia of Archaeal and Bacterial Type Strains, Phase II (KMG-II): From Individual Species to Whole Genera.</title>
        <authorList>
            <person name="Goeker M."/>
        </authorList>
    </citation>
    <scope>NUCLEOTIDE SEQUENCE [LARGE SCALE GENOMIC DNA]</scope>
    <source>
        <strain evidence="3 4">DSM 27763</strain>
    </source>
</reference>
<proteinExistence type="predicted"/>
<comment type="caution">
    <text evidence="3">The sequence shown here is derived from an EMBL/GenBank/DDBJ whole genome shotgun (WGS) entry which is preliminary data.</text>
</comment>
<accession>A0A0B2B8D7</accession>
<dbReference type="InterPro" id="IPR050491">
    <property type="entry name" value="AmpC-like"/>
</dbReference>